<feature type="domain" description="Astrovirus capsid protein inner core" evidence="13">
    <location>
        <begin position="22"/>
        <end position="243"/>
    </location>
</feature>
<evidence type="ECO:0000313" key="14">
    <source>
        <dbReference type="EMBL" id="BAU68081.1"/>
    </source>
</evidence>
<keyword evidence="3 11" id="KW-1165">Clathrin-mediated endocytosis of virus by host</keyword>
<dbReference type="InterPro" id="IPR022027">
    <property type="entry name" value="Astro_capsid_p"/>
</dbReference>
<evidence type="ECO:0000256" key="1">
    <source>
        <dbReference type="ARBA" id="ARBA00004328"/>
    </source>
</evidence>
<organism evidence="14">
    <name type="scientific">Astrovirus MLB1</name>
    <dbReference type="NCBI Taxonomy" id="568715"/>
    <lineage>
        <taxon>Viruses</taxon>
        <taxon>Riboviria</taxon>
        <taxon>Orthornavirae</taxon>
        <taxon>Pisuviricota</taxon>
        <taxon>Stelpaviricetes</taxon>
        <taxon>Stellavirales</taxon>
        <taxon>Astroviridae</taxon>
        <taxon>Mamastrovirus</taxon>
        <taxon>Mamastrovirus melbournense</taxon>
        <taxon>Mamastrovirus 6</taxon>
    </lineage>
</organism>
<evidence type="ECO:0000256" key="10">
    <source>
        <dbReference type="ARBA" id="ARBA00046492"/>
    </source>
</evidence>
<comment type="subunit">
    <text evidence="10">Heterodimer with spike protein VP25. The spikes form a globular dimer with 30 spikes covering the mature virion. Spike protein VP25 that lacks the core attachment region may need to dimerize with spike protein VP27 to remain stably bound to the viral particle.</text>
</comment>
<dbReference type="GO" id="GO:0075512">
    <property type="term" value="P:clathrin-dependent endocytosis of virus by host cell"/>
    <property type="evidence" value="ECO:0007669"/>
    <property type="project" value="UniProtKB-UniRule"/>
</dbReference>
<evidence type="ECO:0000256" key="3">
    <source>
        <dbReference type="ARBA" id="ARBA00022570"/>
    </source>
</evidence>
<comment type="function">
    <molecule>Capsid polyprotein VP70</molecule>
    <text evidence="11">The immature virion is composed of 180 VP70 subunits with 90 dimeric spikes and displays a T=3 icosahedral symmetry. During maturation, VP70 undergoes a loss of 60 peripentonal spikes, which likely plays an important role in viral infectivity.</text>
</comment>
<dbReference type="Pfam" id="PF12226">
    <property type="entry name" value="Astro_capsid_p"/>
    <property type="match status" value="1"/>
</dbReference>
<dbReference type="Gene3D" id="2.60.120.20">
    <property type="match status" value="1"/>
</dbReference>
<keyword evidence="8 11" id="KW-1160">Virus entry into host cell</keyword>
<dbReference type="Pfam" id="PF03115">
    <property type="entry name" value="Astro_capsid_N"/>
    <property type="match status" value="1"/>
</dbReference>
<protein>
    <recommendedName>
        <fullName evidence="11">Capsid polyprotein VP90</fullName>
    </recommendedName>
    <component>
        <recommendedName>
            <fullName evidence="11">Capsid polyprotein VP70</fullName>
        </recommendedName>
    </component>
    <component>
        <recommendedName>
            <fullName evidence="11">Core protein VP34</fullName>
        </recommendedName>
    </component>
    <component>
        <recommendedName>
            <fullName evidence="11">Spike protein VP27</fullName>
        </recommendedName>
    </component>
    <component>
        <recommendedName>
            <fullName evidence="11">Spike protein VP25</fullName>
        </recommendedName>
    </component>
</protein>
<evidence type="ECO:0000259" key="13">
    <source>
        <dbReference type="Pfam" id="PF03115"/>
    </source>
</evidence>
<dbReference type="GO" id="GO:0039617">
    <property type="term" value="C:T=3 icosahedral viral capsid"/>
    <property type="evidence" value="ECO:0007669"/>
    <property type="project" value="UniProtKB-UniRule"/>
</dbReference>
<proteinExistence type="inferred from homology"/>
<keyword evidence="4 11" id="KW-1162">Viral penetration into host cytoplasm</keyword>
<dbReference type="InterPro" id="IPR004337">
    <property type="entry name" value="Astro_capsid_N"/>
</dbReference>
<keyword evidence="6 11" id="KW-1164">Virus endocytosis by host</keyword>
<evidence type="ECO:0000256" key="2">
    <source>
        <dbReference type="ARBA" id="ARBA00022561"/>
    </source>
</evidence>
<evidence type="ECO:0000256" key="6">
    <source>
        <dbReference type="ARBA" id="ARBA00022890"/>
    </source>
</evidence>
<evidence type="ECO:0000256" key="7">
    <source>
        <dbReference type="ARBA" id="ARBA00023060"/>
    </source>
</evidence>
<feature type="compositionally biased region" description="Polar residues" evidence="12">
    <location>
        <begin position="1"/>
        <end position="14"/>
    </location>
</feature>
<keyword evidence="5 11" id="KW-0946">Virion</keyword>
<keyword evidence="7 11" id="KW-1142">T=3 icosahedral capsid protein</keyword>
<name>A0A140KFF4_9VIRU</name>
<sequence>MANASKGVTVNINNAKRKPRFTNNQRARPTRPNFTPAPKFRKRRYIPNRNRRRRQNTSTTGPKPAVSQTITATLGTVGSNLSDVVETECAVFLNPIIAKDSGASATFGPLQSLGAQYALWRLKWLEVRLQPLVGNSAVSGTVARVSLNMTTGPTLNSWSGLGARIHKDVRVGSNLVWRIKQRLVSGPCETWWKTNTAEDPSLSLGPALEVHTIGKTMSTYKNEVFSSGLFLLEITGHWEFANYAASPALATLTQHKDDSETTKTLAISSDGANEPVEMLIPVNEWNMKAQYGGNGTLGEAIYQVVDTSVTVVTDLFPPPFSWIGKASWWFIRKMIGKTKQFQVVVNGQNQTLTADVYRVYTSASAARDDKPAISSKAHEAKHLTGAVVITQISTDNILSETTYTGPRSIVTPETPIGPSSYPMTPSSLVLMAGYFSGPEISDNFGKYMPLLFQQNTSKVTFRSGSHTIKIVSMVLVDRLMWLDKHFNQYTNEPDGVFGDVGNVFVDNDNVAKVITMSGSSAPANRGATLMLCKATKNIQTFNFAATVYIPAYKVKDGAGGKDVVLNVTQWEANKTLAYPAIPKDTYFMVVTMGGASFTIQRYVVYNEGIGDGLELPAFWGKYLSQLYGFSWSSPTYACVTWEPIYADEGIPHRSALNDDEISSDGDTDYDTDTEDEDEFFGEDPIAALHALDEKRPARRAMFDALVKTGVSVEEASRCVLRACPTKLQMKKRNLYESLLCDGLSPESSYEEAYNCE</sequence>
<comment type="function">
    <molecule>Spike protein VP25</molecule>
    <text evidence="11">VP25 and VP27 Forms the spikes at the surface of the virion. This forms contains only 30 spikes located on the icosahedral 2-fold axes. Plays a role in the attachment to target host cell. This attachment induces virion internalization through clathrin-dependent endocytosis.</text>
</comment>
<evidence type="ECO:0000256" key="8">
    <source>
        <dbReference type="ARBA" id="ARBA00023296"/>
    </source>
</evidence>
<feature type="compositionally biased region" description="Acidic residues" evidence="12">
    <location>
        <begin position="657"/>
        <end position="674"/>
    </location>
</feature>
<comment type="function">
    <molecule>Capsid polyprotein VP90</molecule>
    <text evidence="11">The capsid polyprotein VP90 self-assembles and undergoes a proteolytic cleavage by host caspases to yield the immature VP70 virion.</text>
</comment>
<dbReference type="EMBL" id="LC064152">
    <property type="protein sequence ID" value="BAU68081.1"/>
    <property type="molecule type" value="Genomic_RNA"/>
</dbReference>
<feature type="region of interest" description="Disordered" evidence="12">
    <location>
        <begin position="1"/>
        <end position="66"/>
    </location>
</feature>
<evidence type="ECO:0000256" key="5">
    <source>
        <dbReference type="ARBA" id="ARBA00022844"/>
    </source>
</evidence>
<comment type="PTM">
    <molecule>Capsid polyprotein VP90</molecule>
    <text evidence="11">Specific enzymatic cleavages by the host yield mature proteins. VP90 acidic C-terminal domain is eliminated from the immature virion by host caspases during viral maturation giving rise to virions composed of VP70. The virus can then dissociate from cellular membranes and exit the cell. Further cleavages by host extracellular proteases occur resulting in the three structural proteins VP34, VP27 and VP25 and conferring infectivity.</text>
</comment>
<keyword evidence="2 11" id="KW-0167">Capsid protein</keyword>
<evidence type="ECO:0000256" key="4">
    <source>
        <dbReference type="ARBA" id="ARBA00022595"/>
    </source>
</evidence>
<comment type="similarity">
    <text evidence="11">Belongs to the astroviridae capsid polyprotein family.</text>
</comment>
<comment type="function">
    <molecule>Spike protein VP27</molecule>
    <text evidence="11">VP25 and VP27 Forms the spikes at the surface of the virion. This forms contains only 30 spikes located on the icosahedral 2-fold axes. Plays a role in the attachment to target host cell. This attachment induces virion internalization through clathrin-dependent endocytosis.</text>
</comment>
<dbReference type="InterPro" id="IPR029053">
    <property type="entry name" value="Viral_coat"/>
</dbReference>
<comment type="function">
    <molecule>Core protein VP34</molecule>
    <text evidence="11">Self-assembles to form an icosahedral capsid with a T=3 symmetry, about 43 nm in diameter. This forms contains only 30 spikes located on the icosahedral 2-fold axes.</text>
</comment>
<feature type="compositionally biased region" description="Basic residues" evidence="12">
    <location>
        <begin position="39"/>
        <end position="55"/>
    </location>
</feature>
<dbReference type="SMR" id="A0A140KFF4"/>
<reference evidence="14" key="1">
    <citation type="journal article" date="2016" name="J. Clin. Virol.">
        <title>Acute encephalopathy in an immunocompromised boy with astrovirus-MLB1 infection detected by next generation sequencing.</title>
        <authorList>
            <person name="Sato M."/>
            <person name="Kuroda M."/>
            <person name="Kasai M."/>
            <person name="Matsui H."/>
            <person name="Fukuyama T."/>
            <person name="Katano H."/>
            <person name="Tanaka-Taya K."/>
        </authorList>
    </citation>
    <scope>NUCLEOTIDE SEQUENCE</scope>
    <source>
        <strain evidence="14">NAGANO1545</strain>
    </source>
</reference>
<dbReference type="GO" id="GO:0043655">
    <property type="term" value="C:host extracellular space"/>
    <property type="evidence" value="ECO:0007669"/>
    <property type="project" value="UniProtKB-SubCell"/>
</dbReference>
<accession>A0A140KFF4</accession>
<feature type="compositionally biased region" description="Polar residues" evidence="12">
    <location>
        <begin position="57"/>
        <end position="66"/>
    </location>
</feature>
<gene>
    <name evidence="14" type="primary">ORF2</name>
</gene>
<dbReference type="Proteomes" id="UP000132715">
    <property type="component" value="Genome"/>
</dbReference>
<feature type="region of interest" description="Disordered" evidence="12">
    <location>
        <begin position="655"/>
        <end position="674"/>
    </location>
</feature>
<evidence type="ECO:0000256" key="12">
    <source>
        <dbReference type="SAM" id="MobiDB-lite"/>
    </source>
</evidence>
<evidence type="ECO:0000256" key="11">
    <source>
        <dbReference type="RuleBase" id="RU363102"/>
    </source>
</evidence>
<comment type="subcellular location">
    <subcellularLocation>
        <location evidence="9">Host extracellular space</location>
    </subcellularLocation>
    <subcellularLocation>
        <location evidence="1 11">Virion</location>
    </subcellularLocation>
</comment>
<evidence type="ECO:0000256" key="9">
    <source>
        <dbReference type="ARBA" id="ARBA00034475"/>
    </source>
</evidence>